<accession>A0A975G6C2</accession>
<organism evidence="2 3">
    <name type="scientific">Luteolibacter ambystomatis</name>
    <dbReference type="NCBI Taxonomy" id="2824561"/>
    <lineage>
        <taxon>Bacteria</taxon>
        <taxon>Pseudomonadati</taxon>
        <taxon>Verrucomicrobiota</taxon>
        <taxon>Verrucomicrobiia</taxon>
        <taxon>Verrucomicrobiales</taxon>
        <taxon>Verrucomicrobiaceae</taxon>
        <taxon>Luteolibacter</taxon>
    </lineage>
</organism>
<protein>
    <submittedName>
        <fullName evidence="2">Uncharacterized protein</fullName>
    </submittedName>
</protein>
<feature type="transmembrane region" description="Helical" evidence="1">
    <location>
        <begin position="40"/>
        <end position="69"/>
    </location>
</feature>
<dbReference type="KEGG" id="lamb:KBB96_14885"/>
<dbReference type="EMBL" id="CP073100">
    <property type="protein sequence ID" value="QUE50149.1"/>
    <property type="molecule type" value="Genomic_DNA"/>
</dbReference>
<gene>
    <name evidence="2" type="ORF">KBB96_14885</name>
</gene>
<keyword evidence="3" id="KW-1185">Reference proteome</keyword>
<dbReference type="RefSeq" id="WP_211630238.1">
    <property type="nucleotide sequence ID" value="NZ_CP073100.1"/>
</dbReference>
<proteinExistence type="predicted"/>
<dbReference type="Proteomes" id="UP000676169">
    <property type="component" value="Chromosome"/>
</dbReference>
<keyword evidence="1" id="KW-0812">Transmembrane</keyword>
<evidence type="ECO:0000313" key="3">
    <source>
        <dbReference type="Proteomes" id="UP000676169"/>
    </source>
</evidence>
<evidence type="ECO:0000256" key="1">
    <source>
        <dbReference type="SAM" id="Phobius"/>
    </source>
</evidence>
<dbReference type="AlphaFoldDB" id="A0A975G6C2"/>
<keyword evidence="1" id="KW-0472">Membrane</keyword>
<keyword evidence="1" id="KW-1133">Transmembrane helix</keyword>
<reference evidence="2" key="1">
    <citation type="submission" date="2021-04" db="EMBL/GenBank/DDBJ databases">
        <title>Luteolibacter sp. 32A isolated from the skin of an Anderson's salamander (Ambystoma andersonii).</title>
        <authorList>
            <person name="Spergser J."/>
            <person name="Busse H.-J."/>
        </authorList>
    </citation>
    <scope>NUCLEOTIDE SEQUENCE</scope>
    <source>
        <strain evidence="2">32A</strain>
    </source>
</reference>
<sequence length="173" mass="18967">MIRNERVRQVLAAAAILGGVLVLTLGIRAASFLPGVTGEFFGMITGVLSTPVFLEISFFLMGFMIVLALNHWRMKKEGDEFVYLDQIQEPETTHLPDQAKWAIYKTKPLPGEEPSLLVQAEGALEIGDLQAAADAVAAMEETELHLPETTALRIRLARASGREDLARKLEAGH</sequence>
<evidence type="ECO:0000313" key="2">
    <source>
        <dbReference type="EMBL" id="QUE50149.1"/>
    </source>
</evidence>
<name>A0A975G6C2_9BACT</name>